<reference evidence="7" key="1">
    <citation type="submission" date="2023-12" db="EMBL/GenBank/DDBJ databases">
        <title>Genome assembly of Anisodus tanguticus.</title>
        <authorList>
            <person name="Wang Y.-J."/>
        </authorList>
    </citation>
    <scope>NUCLEOTIDE SEQUENCE</scope>
    <source>
        <strain evidence="7">KB-2021</strain>
        <tissue evidence="7">Leaf</tissue>
    </source>
</reference>
<evidence type="ECO:0000313" key="8">
    <source>
        <dbReference type="Proteomes" id="UP001291623"/>
    </source>
</evidence>
<dbReference type="AlphaFoldDB" id="A0AAE1SJZ0"/>
<dbReference type="InterPro" id="IPR014436">
    <property type="entry name" value="Extradiol_dOase_DODA"/>
</dbReference>
<dbReference type="PANTHER" id="PTHR30096">
    <property type="entry name" value="4,5-DOPA DIOXYGENASE EXTRADIOL-LIKE PROTEIN"/>
    <property type="match status" value="1"/>
</dbReference>
<protein>
    <recommendedName>
        <fullName evidence="6">Extradiol ring-cleavage dioxygenase class III enzyme subunit B domain-containing protein</fullName>
    </recommendedName>
</protein>
<evidence type="ECO:0000256" key="4">
    <source>
        <dbReference type="ARBA" id="ARBA00022833"/>
    </source>
</evidence>
<feature type="domain" description="Extradiol ring-cleavage dioxygenase class III enzyme subunit B" evidence="6">
    <location>
        <begin position="8"/>
        <end position="263"/>
    </location>
</feature>
<keyword evidence="4" id="KW-0862">Zinc</keyword>
<evidence type="ECO:0000256" key="2">
    <source>
        <dbReference type="ARBA" id="ARBA00007581"/>
    </source>
</evidence>
<sequence length="278" mass="31059">MAVPLKETFFISHGSPMLSIDDSLPARHFLKSFKEKVFTQKPNSILVISGHWETSEPTVNCITGLNDTIHDFYNFPQQMYQLQYQAPGAPKLAKRVKELLKSSGFKQVHEDDKRGLDHGAWVPLMLMYPEADIPVCQLSVQTKKDGTHHFNIGKALAPLKKEGVLIVGSGSATHNLRALRDVPGVASWAMDFDNWLKESLVNGRYEDVNNYMTKAPCAKIAHPYPDHLYPLHVAMGAAGGNAKAELIHHSWSKHALSYASYKFDSQPKTTPRVNIIVD</sequence>
<dbReference type="Pfam" id="PF02900">
    <property type="entry name" value="LigB"/>
    <property type="match status" value="1"/>
</dbReference>
<keyword evidence="8" id="KW-1185">Reference proteome</keyword>
<comment type="caution">
    <text evidence="7">The sequence shown here is derived from an EMBL/GenBank/DDBJ whole genome shotgun (WGS) entry which is preliminary data.</text>
</comment>
<dbReference type="EMBL" id="JAVYJV010000004">
    <property type="protein sequence ID" value="KAK4372104.1"/>
    <property type="molecule type" value="Genomic_DNA"/>
</dbReference>
<dbReference type="Proteomes" id="UP001291623">
    <property type="component" value="Unassembled WGS sequence"/>
</dbReference>
<evidence type="ECO:0000256" key="5">
    <source>
        <dbReference type="ARBA" id="ARBA00023002"/>
    </source>
</evidence>
<comment type="similarity">
    <text evidence="2">Belongs to the DODA-type extradiol aromatic ring-opening dioxygenase family.</text>
</comment>
<keyword evidence="3" id="KW-0479">Metal-binding</keyword>
<dbReference type="PANTHER" id="PTHR30096:SF21">
    <property type="entry name" value="EXTRADIOL RING-CLEAVAGE DIOXYGENASE CLASS III ENZYME SUBUNIT B DOMAIN-CONTAINING PROTEIN"/>
    <property type="match status" value="1"/>
</dbReference>
<evidence type="ECO:0000259" key="6">
    <source>
        <dbReference type="Pfam" id="PF02900"/>
    </source>
</evidence>
<evidence type="ECO:0000313" key="7">
    <source>
        <dbReference type="EMBL" id="KAK4372104.1"/>
    </source>
</evidence>
<dbReference type="SUPFAM" id="SSF53213">
    <property type="entry name" value="LigB-like"/>
    <property type="match status" value="1"/>
</dbReference>
<dbReference type="GO" id="GO:0008270">
    <property type="term" value="F:zinc ion binding"/>
    <property type="evidence" value="ECO:0007669"/>
    <property type="project" value="InterPro"/>
</dbReference>
<comment type="cofactor">
    <cofactor evidence="1">
        <name>Zn(2+)</name>
        <dbReference type="ChEBI" id="CHEBI:29105"/>
    </cofactor>
</comment>
<proteinExistence type="inferred from homology"/>
<keyword evidence="5" id="KW-0560">Oxidoreductase</keyword>
<dbReference type="PIRSF" id="PIRSF006157">
    <property type="entry name" value="Doxgns_DODA"/>
    <property type="match status" value="1"/>
</dbReference>
<dbReference type="GO" id="GO:0008198">
    <property type="term" value="F:ferrous iron binding"/>
    <property type="evidence" value="ECO:0007669"/>
    <property type="project" value="InterPro"/>
</dbReference>
<dbReference type="CDD" id="cd07363">
    <property type="entry name" value="45_DOPA_Dioxygenase"/>
    <property type="match status" value="1"/>
</dbReference>
<organism evidence="7 8">
    <name type="scientific">Anisodus tanguticus</name>
    <dbReference type="NCBI Taxonomy" id="243964"/>
    <lineage>
        <taxon>Eukaryota</taxon>
        <taxon>Viridiplantae</taxon>
        <taxon>Streptophyta</taxon>
        <taxon>Embryophyta</taxon>
        <taxon>Tracheophyta</taxon>
        <taxon>Spermatophyta</taxon>
        <taxon>Magnoliopsida</taxon>
        <taxon>eudicotyledons</taxon>
        <taxon>Gunneridae</taxon>
        <taxon>Pentapetalae</taxon>
        <taxon>asterids</taxon>
        <taxon>lamiids</taxon>
        <taxon>Solanales</taxon>
        <taxon>Solanaceae</taxon>
        <taxon>Solanoideae</taxon>
        <taxon>Hyoscyameae</taxon>
        <taxon>Anisodus</taxon>
    </lineage>
</organism>
<dbReference type="Gene3D" id="3.40.830.10">
    <property type="entry name" value="LigB-like"/>
    <property type="match status" value="1"/>
</dbReference>
<dbReference type="InterPro" id="IPR004183">
    <property type="entry name" value="Xdiol_dOase_suB"/>
</dbReference>
<evidence type="ECO:0000256" key="1">
    <source>
        <dbReference type="ARBA" id="ARBA00001947"/>
    </source>
</evidence>
<name>A0AAE1SJZ0_9SOLA</name>
<evidence type="ECO:0000256" key="3">
    <source>
        <dbReference type="ARBA" id="ARBA00022723"/>
    </source>
</evidence>
<gene>
    <name evidence="7" type="ORF">RND71_007488</name>
</gene>
<dbReference type="GO" id="GO:0016702">
    <property type="term" value="F:oxidoreductase activity, acting on single donors with incorporation of molecular oxygen, incorporation of two atoms of oxygen"/>
    <property type="evidence" value="ECO:0007669"/>
    <property type="project" value="UniProtKB-ARBA"/>
</dbReference>
<accession>A0AAE1SJZ0</accession>